<feature type="region of interest" description="Disordered" evidence="1">
    <location>
        <begin position="1"/>
        <end position="162"/>
    </location>
</feature>
<dbReference type="AlphaFoldDB" id="K0RHI9"/>
<sequence length="243" mass="25627">GRGVRRGGSAGRATGGKKQKDALARQHGRAGLQSRKLGERRGLPTRGTSPRATTDPDGWRQRTTGWSHGPPRDQKRATSSRRPEHLGQREESACRRSGRGTESRIPPAFPEGRANGRRASAEGVGGGTRPNFGNTASRRAGSGGCRLGRRPDRARPTAGGRSIAVTWAGPLPSADCEQGPSVGTEIVRERVDPSALRLDPPSGPSVRKKREANPARGEPFSRPSAGLLSAGDFPCRALLLGSG</sequence>
<reference evidence="2 3" key="1">
    <citation type="journal article" date="2012" name="Genome Biol.">
        <title>Genome and low-iron response of an oceanic diatom adapted to chronic iron limitation.</title>
        <authorList>
            <person name="Lommer M."/>
            <person name="Specht M."/>
            <person name="Roy A.S."/>
            <person name="Kraemer L."/>
            <person name="Andreson R."/>
            <person name="Gutowska M.A."/>
            <person name="Wolf J."/>
            <person name="Bergner S.V."/>
            <person name="Schilhabel M.B."/>
            <person name="Klostermeier U.C."/>
            <person name="Beiko R.G."/>
            <person name="Rosenstiel P."/>
            <person name="Hippler M."/>
            <person name="Laroche J."/>
        </authorList>
    </citation>
    <scope>NUCLEOTIDE SEQUENCE [LARGE SCALE GENOMIC DNA]</scope>
    <source>
        <strain evidence="2 3">CCMP1005</strain>
    </source>
</reference>
<feature type="compositionally biased region" description="Gly residues" evidence="1">
    <location>
        <begin position="1"/>
        <end position="14"/>
    </location>
</feature>
<keyword evidence="3" id="KW-1185">Reference proteome</keyword>
<evidence type="ECO:0000313" key="2">
    <source>
        <dbReference type="EMBL" id="EJK46097.1"/>
    </source>
</evidence>
<feature type="non-terminal residue" evidence="2">
    <location>
        <position position="1"/>
    </location>
</feature>
<organism evidence="2 3">
    <name type="scientific">Thalassiosira oceanica</name>
    <name type="common">Marine diatom</name>
    <dbReference type="NCBI Taxonomy" id="159749"/>
    <lineage>
        <taxon>Eukaryota</taxon>
        <taxon>Sar</taxon>
        <taxon>Stramenopiles</taxon>
        <taxon>Ochrophyta</taxon>
        <taxon>Bacillariophyta</taxon>
        <taxon>Coscinodiscophyceae</taxon>
        <taxon>Thalassiosirophycidae</taxon>
        <taxon>Thalassiosirales</taxon>
        <taxon>Thalassiosiraceae</taxon>
        <taxon>Thalassiosira</taxon>
    </lineage>
</organism>
<dbReference type="EMBL" id="AGNL01047996">
    <property type="protein sequence ID" value="EJK46097.1"/>
    <property type="molecule type" value="Genomic_DNA"/>
</dbReference>
<comment type="caution">
    <text evidence="2">The sequence shown here is derived from an EMBL/GenBank/DDBJ whole genome shotgun (WGS) entry which is preliminary data.</text>
</comment>
<proteinExistence type="predicted"/>
<evidence type="ECO:0000313" key="3">
    <source>
        <dbReference type="Proteomes" id="UP000266841"/>
    </source>
</evidence>
<feature type="region of interest" description="Disordered" evidence="1">
    <location>
        <begin position="189"/>
        <end position="226"/>
    </location>
</feature>
<feature type="compositionally biased region" description="Basic and acidic residues" evidence="1">
    <location>
        <begin position="70"/>
        <end position="102"/>
    </location>
</feature>
<accession>K0RHI9</accession>
<dbReference type="Proteomes" id="UP000266841">
    <property type="component" value="Unassembled WGS sequence"/>
</dbReference>
<protein>
    <submittedName>
        <fullName evidence="2">Uncharacterized protein</fullName>
    </submittedName>
</protein>
<evidence type="ECO:0000256" key="1">
    <source>
        <dbReference type="SAM" id="MobiDB-lite"/>
    </source>
</evidence>
<gene>
    <name evidence="2" type="ORF">THAOC_35258</name>
</gene>
<name>K0RHI9_THAOC</name>